<dbReference type="Gene3D" id="3.40.390.10">
    <property type="entry name" value="Collagenase (Catalytic Domain)"/>
    <property type="match status" value="1"/>
</dbReference>
<name>A0ABR9T885_9SPHI</name>
<keyword evidence="2" id="KW-1185">Reference proteome</keyword>
<gene>
    <name evidence="1" type="ORF">C4F40_12610</name>
</gene>
<dbReference type="InterPro" id="IPR024079">
    <property type="entry name" value="MetalloPept_cat_dom_sf"/>
</dbReference>
<dbReference type="InterPro" id="IPR022385">
    <property type="entry name" value="Rhs_assc_core"/>
</dbReference>
<dbReference type="EMBL" id="PSKQ01000021">
    <property type="protein sequence ID" value="MBE8721561.1"/>
    <property type="molecule type" value="Genomic_DNA"/>
</dbReference>
<organism evidence="1 2">
    <name type="scientific">Sphingobacterium pedocola</name>
    <dbReference type="NCBI Taxonomy" id="2082722"/>
    <lineage>
        <taxon>Bacteria</taxon>
        <taxon>Pseudomonadati</taxon>
        <taxon>Bacteroidota</taxon>
        <taxon>Sphingobacteriia</taxon>
        <taxon>Sphingobacteriales</taxon>
        <taxon>Sphingobacteriaceae</taxon>
        <taxon>Sphingobacterium</taxon>
    </lineage>
</organism>
<comment type="caution">
    <text evidence="1">The sequence shown here is derived from an EMBL/GenBank/DDBJ whole genome shotgun (WGS) entry which is preliminary data.</text>
</comment>
<dbReference type="NCBIfam" id="TIGR03696">
    <property type="entry name" value="Rhs_assc_core"/>
    <property type="match status" value="1"/>
</dbReference>
<dbReference type="Gene3D" id="2.180.10.10">
    <property type="entry name" value="RHS repeat-associated core"/>
    <property type="match status" value="1"/>
</dbReference>
<evidence type="ECO:0008006" key="3">
    <source>
        <dbReference type="Google" id="ProtNLM"/>
    </source>
</evidence>
<protein>
    <recommendedName>
        <fullName evidence="3">Peptidase M10 metallopeptidase domain-containing protein</fullName>
    </recommendedName>
</protein>
<proteinExistence type="predicted"/>
<accession>A0ABR9T885</accession>
<evidence type="ECO:0000313" key="2">
    <source>
        <dbReference type="Proteomes" id="UP000618319"/>
    </source>
</evidence>
<reference evidence="1 2" key="1">
    <citation type="submission" date="2018-02" db="EMBL/GenBank/DDBJ databases">
        <title>Sphingobacterium KA21.</title>
        <authorList>
            <person name="Vasarhelyi B.M."/>
            <person name="Deshmukh S."/>
            <person name="Balint B."/>
            <person name="Kukolya J."/>
        </authorList>
    </citation>
    <scope>NUCLEOTIDE SEQUENCE [LARGE SCALE GENOMIC DNA]</scope>
    <source>
        <strain evidence="1 2">Ka21</strain>
    </source>
</reference>
<dbReference type="PANTHER" id="PTHR32305:SF15">
    <property type="entry name" value="PROTEIN RHSA-RELATED"/>
    <property type="match status" value="1"/>
</dbReference>
<dbReference type="SUPFAM" id="SSF55486">
    <property type="entry name" value="Metalloproteases ('zincins'), catalytic domain"/>
    <property type="match status" value="1"/>
</dbReference>
<sequence length="393" mass="43606">MKIRYNHLNLPDSVYNASVRVGYLYDAMGTKLRKYSNQGGNRDYVGGIEYNGNNIELIHMGEGVAYRNTSNNTYTYRYNLTDHLGNVRSTVYRNPSTSAVEVLQKDDYYPYGKQRVVAAGNNKYLYNGKEIQGELGGQYDYGARLYDAEVGRFNVIDRFAEKYYPLSQYQYAGLDPVKNIDVNGDSIWYTIDKNVITLNVTAKVINQSNSNINVGRAAGDIASGIDDAFSGSLKLNGKTYELKTNVKIDAAKSMDEVSSSDHLFVMANSDGKNARGATSMIGGKVITLAESDFADDNWMSNNLSYNNTRTAVHEFGHAAGLDHGSASGFRNLMKQGGSGANITDGQRAKMFENRKKVNRGNNSFLGKPYPFLHMIEGNKVTNGHINDVGLWYK</sequence>
<dbReference type="InterPro" id="IPR050708">
    <property type="entry name" value="T6SS_VgrG/RHS"/>
</dbReference>
<dbReference type="Proteomes" id="UP000618319">
    <property type="component" value="Unassembled WGS sequence"/>
</dbReference>
<dbReference type="PANTHER" id="PTHR32305">
    <property type="match status" value="1"/>
</dbReference>
<evidence type="ECO:0000313" key="1">
    <source>
        <dbReference type="EMBL" id="MBE8721561.1"/>
    </source>
</evidence>